<evidence type="ECO:0000313" key="2">
    <source>
        <dbReference type="EMBL" id="EHY66072.1"/>
    </source>
</evidence>
<keyword evidence="1" id="KW-0472">Membrane</keyword>
<evidence type="ECO:0000256" key="1">
    <source>
        <dbReference type="SAM" id="Phobius"/>
    </source>
</evidence>
<dbReference type="HOGENOM" id="CLU_2237289_0_0_1"/>
<organism evidence="2">
    <name type="scientific">Nematocida ausubeli (strain ATCC PRA-371 / ERTm2)</name>
    <name type="common">Nematode killer fungus</name>
    <dbReference type="NCBI Taxonomy" id="1913371"/>
    <lineage>
        <taxon>Eukaryota</taxon>
        <taxon>Fungi</taxon>
        <taxon>Fungi incertae sedis</taxon>
        <taxon>Microsporidia</taxon>
        <taxon>Nematocida</taxon>
    </lineage>
</organism>
<reference evidence="2" key="1">
    <citation type="submission" date="2011-03" db="EMBL/GenBank/DDBJ databases">
        <title>The Genome Sequence of Nematocida sp1 strain ERTm2.</title>
        <authorList>
            <consortium name="The Broad Institute Genome Sequencing Platform"/>
            <consortium name="The Broad Institute Genome Sequencing Center for Infectious Disease"/>
            <person name="Cuomo C."/>
            <person name="Troemel E."/>
            <person name="Young S.K."/>
            <person name="Zeng Q."/>
            <person name="Gargeya S."/>
            <person name="Fitzgerald M."/>
            <person name="Haas B."/>
            <person name="Abouelleil A."/>
            <person name="Alvarado L."/>
            <person name="Arachchi H.M."/>
            <person name="Berlin A."/>
            <person name="Brown A."/>
            <person name="Chapman S.B."/>
            <person name="Chen Z."/>
            <person name="Dunbar C."/>
            <person name="Freedman E."/>
            <person name="Gearin G."/>
            <person name="Gellesch M."/>
            <person name="Goldberg J."/>
            <person name="Griggs A."/>
            <person name="Gujja S."/>
            <person name="Heilman E.R."/>
            <person name="Heiman D."/>
            <person name="Howarth C."/>
            <person name="Larson L."/>
            <person name="Lui A."/>
            <person name="MacDonald P.J.P."/>
            <person name="Mehta T."/>
            <person name="Montmayeur A."/>
            <person name="Murphy C."/>
            <person name="Neiman D."/>
            <person name="Pearson M."/>
            <person name="Priest M."/>
            <person name="Roberts A."/>
            <person name="Saif S."/>
            <person name="Shea T."/>
            <person name="Shenoy N."/>
            <person name="Sisk P."/>
            <person name="Stolte C."/>
            <person name="Sykes S."/>
            <person name="White J."/>
            <person name="Yandava C."/>
            <person name="Wortman J."/>
            <person name="Nusbaum C."/>
            <person name="Birren B."/>
        </authorList>
    </citation>
    <scope>NUCLEOTIDE SEQUENCE</scope>
    <source>
        <strain evidence="2">ERTm2</strain>
    </source>
</reference>
<dbReference type="EMBL" id="JH604634">
    <property type="protein sequence ID" value="EHY66072.1"/>
    <property type="molecule type" value="Genomic_DNA"/>
</dbReference>
<dbReference type="AlphaFoldDB" id="H8ZB19"/>
<sequence length="105" mass="11898">MDGLDLQSTVISVSNERNKENIPEKHNQPSKIALYANIYSSLTEAYERIDRNKIKYVVFAILYALAIVVCTTGNYISIKYTLPAYLLLYSAVLLMMPICEDNESV</sequence>
<gene>
    <name evidence="2" type="ORF">NERG_00768</name>
</gene>
<dbReference type="Proteomes" id="UP000005622">
    <property type="component" value="Unassembled WGS sequence"/>
</dbReference>
<accession>H8ZB19</accession>
<keyword evidence="1" id="KW-0812">Transmembrane</keyword>
<keyword evidence="1" id="KW-1133">Transmembrane helix</keyword>
<name>H8ZB19_NEMA1</name>
<proteinExistence type="predicted"/>
<feature type="transmembrane region" description="Helical" evidence="1">
    <location>
        <begin position="56"/>
        <end position="76"/>
    </location>
</feature>
<protein>
    <submittedName>
        <fullName evidence="2">Uncharacterized protein</fullName>
    </submittedName>
</protein>